<reference evidence="1 2" key="1">
    <citation type="submission" date="2018-06" db="EMBL/GenBank/DDBJ databases">
        <authorList>
            <consortium name="Pathogen Informatics"/>
            <person name="Doyle S."/>
        </authorList>
    </citation>
    <scope>NUCLEOTIDE SEQUENCE [LARGE SCALE GENOMIC DNA]</scope>
    <source>
        <strain evidence="1 2">NCTC9177</strain>
    </source>
</reference>
<organism evidence="1 2">
    <name type="scientific">Klebsiella variicola</name>
    <dbReference type="NCBI Taxonomy" id="244366"/>
    <lineage>
        <taxon>Bacteria</taxon>
        <taxon>Pseudomonadati</taxon>
        <taxon>Pseudomonadota</taxon>
        <taxon>Gammaproteobacteria</taxon>
        <taxon>Enterobacterales</taxon>
        <taxon>Enterobacteriaceae</taxon>
        <taxon>Klebsiella/Raoultella group</taxon>
        <taxon>Klebsiella</taxon>
        <taxon>Klebsiella pneumoniae complex</taxon>
    </lineage>
</organism>
<protein>
    <submittedName>
        <fullName evidence="1">Uncharacterized protein</fullName>
    </submittedName>
</protein>
<comment type="caution">
    <text evidence="1">The sequence shown here is derived from an EMBL/GenBank/DDBJ whole genome shotgun (WGS) entry which is preliminary data.</text>
</comment>
<accession>A0A7H4MEF8</accession>
<dbReference type="EMBL" id="UGKR01000003">
    <property type="protein sequence ID" value="STS88708.1"/>
    <property type="molecule type" value="Genomic_DNA"/>
</dbReference>
<dbReference type="Proteomes" id="UP000254545">
    <property type="component" value="Unassembled WGS sequence"/>
</dbReference>
<name>A0A7H4MEF8_KLEVA</name>
<proteinExistence type="predicted"/>
<evidence type="ECO:0000313" key="1">
    <source>
        <dbReference type="EMBL" id="STS88708.1"/>
    </source>
</evidence>
<gene>
    <name evidence="1" type="ORF">NCTC9177_02564</name>
</gene>
<dbReference type="AlphaFoldDB" id="A0A7H4MEF8"/>
<sequence length="88" mass="9842">MARVPTIAVNIEVAIPIPVVIANPLMAPVPTAYRMIHFDKRRHVGVEDRAERAAITFVNRLLNGTPVAQLFFDTLVDQNVSIDRHRKG</sequence>
<evidence type="ECO:0000313" key="2">
    <source>
        <dbReference type="Proteomes" id="UP000254545"/>
    </source>
</evidence>